<feature type="coiled-coil region" evidence="1">
    <location>
        <begin position="122"/>
        <end position="231"/>
    </location>
</feature>
<dbReference type="EMBL" id="SMFO01000013">
    <property type="protein sequence ID" value="TDE01942.1"/>
    <property type="molecule type" value="Genomic_DNA"/>
</dbReference>
<keyword evidence="2" id="KW-0472">Membrane</keyword>
<keyword evidence="1" id="KW-0175">Coiled coil</keyword>
<name>A0A4R5CNF1_9FLAO</name>
<evidence type="ECO:0000313" key="5">
    <source>
        <dbReference type="Proteomes" id="UP000294597"/>
    </source>
</evidence>
<evidence type="ECO:0000259" key="3">
    <source>
        <dbReference type="Pfam" id="PF14237"/>
    </source>
</evidence>
<keyword evidence="2" id="KW-0812">Transmembrane</keyword>
<sequence length="243" mass="28453">MRIYYINNGKENGGPFTLEELKSQQINKATLVWYQGMDEWKHAHDIEELSSFFTVVPPPIKFTTPTPETISTPKIEDEKESESTILGLKKSHFFLALLFLAIFTAVVVLNVIQNNKRSEIDLKNKETEFSNEKIDLEQNERNEQRIQEEIRKRIELENNNLRKRDSINSRINEIKSILIDKKNQLENAKRALSDAETFTFLRSENEKLQEINLIQNDIQTIKAETDQLTNEADRLYLILETIR</sequence>
<dbReference type="AlphaFoldDB" id="A0A4R5CNF1"/>
<evidence type="ECO:0000256" key="2">
    <source>
        <dbReference type="SAM" id="Phobius"/>
    </source>
</evidence>
<protein>
    <submittedName>
        <fullName evidence="4">DUF4339 domain-containing protein</fullName>
    </submittedName>
</protein>
<comment type="caution">
    <text evidence="4">The sequence shown here is derived from an EMBL/GenBank/DDBJ whole genome shotgun (WGS) entry which is preliminary data.</text>
</comment>
<feature type="transmembrane region" description="Helical" evidence="2">
    <location>
        <begin position="93"/>
        <end position="112"/>
    </location>
</feature>
<dbReference type="RefSeq" id="WP_132112546.1">
    <property type="nucleotide sequence ID" value="NZ_SMFO01000013.1"/>
</dbReference>
<evidence type="ECO:0000313" key="4">
    <source>
        <dbReference type="EMBL" id="TDE01942.1"/>
    </source>
</evidence>
<gene>
    <name evidence="4" type="ORF">E0F98_13990</name>
</gene>
<feature type="domain" description="GYF" evidence="3">
    <location>
        <begin position="4"/>
        <end position="49"/>
    </location>
</feature>
<dbReference type="Pfam" id="PF14237">
    <property type="entry name" value="GYF_2"/>
    <property type="match status" value="1"/>
</dbReference>
<organism evidence="4 5">
    <name type="scientific">Flavobacterium hiemivividum</name>
    <dbReference type="NCBI Taxonomy" id="2541734"/>
    <lineage>
        <taxon>Bacteria</taxon>
        <taxon>Pseudomonadati</taxon>
        <taxon>Bacteroidota</taxon>
        <taxon>Flavobacteriia</taxon>
        <taxon>Flavobacteriales</taxon>
        <taxon>Flavobacteriaceae</taxon>
        <taxon>Flavobacterium</taxon>
    </lineage>
</organism>
<keyword evidence="5" id="KW-1185">Reference proteome</keyword>
<evidence type="ECO:0000256" key="1">
    <source>
        <dbReference type="SAM" id="Coils"/>
    </source>
</evidence>
<accession>A0A4R5CNF1</accession>
<keyword evidence="2" id="KW-1133">Transmembrane helix</keyword>
<reference evidence="4 5" key="1">
    <citation type="submission" date="2019-03" db="EMBL/GenBank/DDBJ databases">
        <title>Flavobacterium TSA-D2 sp. nov., isolated from arctic soil.</title>
        <authorList>
            <person name="Chaudhary D.K."/>
        </authorList>
    </citation>
    <scope>NUCLEOTIDE SEQUENCE [LARGE SCALE GENOMIC DNA]</scope>
    <source>
        <strain evidence="4 5">TSA-D2</strain>
    </source>
</reference>
<proteinExistence type="predicted"/>
<dbReference type="InterPro" id="IPR025640">
    <property type="entry name" value="GYF_2"/>
</dbReference>
<dbReference type="Proteomes" id="UP000294597">
    <property type="component" value="Unassembled WGS sequence"/>
</dbReference>